<dbReference type="InterPro" id="IPR036873">
    <property type="entry name" value="Rhodanese-like_dom_sf"/>
</dbReference>
<dbReference type="CDD" id="cd00158">
    <property type="entry name" value="RHOD"/>
    <property type="match status" value="1"/>
</dbReference>
<dbReference type="PROSITE" id="PS50206">
    <property type="entry name" value="RHODANESE_3"/>
    <property type="match status" value="1"/>
</dbReference>
<reference evidence="2 3" key="1">
    <citation type="journal article" date="2019" name="Int. J. Syst. Evol. Microbiol.">
        <title>The Global Catalogue of Microorganisms (GCM) 10K type strain sequencing project: providing services to taxonomists for standard genome sequencing and annotation.</title>
        <authorList>
            <consortium name="The Broad Institute Genomics Platform"/>
            <consortium name="The Broad Institute Genome Sequencing Center for Infectious Disease"/>
            <person name="Wu L."/>
            <person name="Ma J."/>
        </authorList>
    </citation>
    <scope>NUCLEOTIDE SEQUENCE [LARGE SCALE GENOMIC DNA]</scope>
    <source>
        <strain evidence="2 3">JCM 14283</strain>
    </source>
</reference>
<feature type="domain" description="Rhodanese" evidence="1">
    <location>
        <begin position="14"/>
        <end position="101"/>
    </location>
</feature>
<evidence type="ECO:0000259" key="1">
    <source>
        <dbReference type="PROSITE" id="PS50206"/>
    </source>
</evidence>
<sequence length="107" mass="10825">MTTLASIDELAAAAADGAAVVDVREPGEYVGGHVPGAVLMPMGQLPSRVGELDRQRPVYVICASGNRSRAMSDYLARAGFDARSVDGGTAAWAAAGRPVVAGAKPSA</sequence>
<dbReference type="Gene3D" id="3.40.250.10">
    <property type="entry name" value="Rhodanese-like domain"/>
    <property type="match status" value="1"/>
</dbReference>
<evidence type="ECO:0000313" key="2">
    <source>
        <dbReference type="EMBL" id="GAA2025484.1"/>
    </source>
</evidence>
<dbReference type="InterPro" id="IPR050229">
    <property type="entry name" value="GlpE_sulfurtransferase"/>
</dbReference>
<dbReference type="SUPFAM" id="SSF52821">
    <property type="entry name" value="Rhodanese/Cell cycle control phosphatase"/>
    <property type="match status" value="1"/>
</dbReference>
<comment type="caution">
    <text evidence="2">The sequence shown here is derived from an EMBL/GenBank/DDBJ whole genome shotgun (WGS) entry which is preliminary data.</text>
</comment>
<keyword evidence="3" id="KW-1185">Reference proteome</keyword>
<dbReference type="EMBL" id="BAAANB010000003">
    <property type="protein sequence ID" value="GAA2025484.1"/>
    <property type="molecule type" value="Genomic_DNA"/>
</dbReference>
<dbReference type="PANTHER" id="PTHR43031:SF1">
    <property type="entry name" value="PYRIDINE NUCLEOTIDE-DISULPHIDE OXIDOREDUCTASE"/>
    <property type="match status" value="1"/>
</dbReference>
<organism evidence="2 3">
    <name type="scientific">Terrabacter terrae</name>
    <dbReference type="NCBI Taxonomy" id="318434"/>
    <lineage>
        <taxon>Bacteria</taxon>
        <taxon>Bacillati</taxon>
        <taxon>Actinomycetota</taxon>
        <taxon>Actinomycetes</taxon>
        <taxon>Micrococcales</taxon>
        <taxon>Intrasporangiaceae</taxon>
        <taxon>Terrabacter</taxon>
    </lineage>
</organism>
<dbReference type="Pfam" id="PF00581">
    <property type="entry name" value="Rhodanese"/>
    <property type="match status" value="1"/>
</dbReference>
<accession>A0ABN2U0B6</accession>
<dbReference type="InterPro" id="IPR001763">
    <property type="entry name" value="Rhodanese-like_dom"/>
</dbReference>
<gene>
    <name evidence="2" type="ORF">GCM10009740_13920</name>
</gene>
<protein>
    <recommendedName>
        <fullName evidence="1">Rhodanese domain-containing protein</fullName>
    </recommendedName>
</protein>
<dbReference type="SMART" id="SM00450">
    <property type="entry name" value="RHOD"/>
    <property type="match status" value="1"/>
</dbReference>
<proteinExistence type="predicted"/>
<name>A0ABN2U0B6_9MICO</name>
<evidence type="ECO:0000313" key="3">
    <source>
        <dbReference type="Proteomes" id="UP001501285"/>
    </source>
</evidence>
<dbReference type="RefSeq" id="WP_343989374.1">
    <property type="nucleotide sequence ID" value="NZ_BAAANB010000003.1"/>
</dbReference>
<dbReference type="Proteomes" id="UP001501285">
    <property type="component" value="Unassembled WGS sequence"/>
</dbReference>
<dbReference type="PANTHER" id="PTHR43031">
    <property type="entry name" value="FAD-DEPENDENT OXIDOREDUCTASE"/>
    <property type="match status" value="1"/>
</dbReference>